<sequence>MNELRQSKAFRAWLDDLQDRRIKTIVATRLLRLKNGITGDVQPVGEGISELRIHYGPGYRIYFQQRGRLIVLILCGGNKGSQSRDIALAKMLARNWIDEDEYEE</sequence>
<evidence type="ECO:0000313" key="1">
    <source>
        <dbReference type="EMBL" id="WMY74138.1"/>
    </source>
</evidence>
<organism evidence="1 2">
    <name type="scientific">Buttiauxella selenatireducens</name>
    <dbReference type="NCBI Taxonomy" id="3073902"/>
    <lineage>
        <taxon>Bacteria</taxon>
        <taxon>Pseudomonadati</taxon>
        <taxon>Pseudomonadota</taxon>
        <taxon>Gammaproteobacteria</taxon>
        <taxon>Enterobacterales</taxon>
        <taxon>Enterobacteriaceae</taxon>
        <taxon>Buttiauxella</taxon>
    </lineage>
</organism>
<dbReference type="RefSeq" id="WP_309876692.1">
    <property type="nucleotide sequence ID" value="NZ_CP133838.1"/>
</dbReference>
<dbReference type="EMBL" id="CP133838">
    <property type="protein sequence ID" value="WMY74138.1"/>
    <property type="molecule type" value="Genomic_DNA"/>
</dbReference>
<keyword evidence="2" id="KW-1185">Reference proteome</keyword>
<dbReference type="PANTHER" id="PTHR41791">
    <property type="entry name" value="SSL7039 PROTEIN"/>
    <property type="match status" value="1"/>
</dbReference>
<proteinExistence type="predicted"/>
<reference evidence="1 2" key="1">
    <citation type="submission" date="2023-09" db="EMBL/GenBank/DDBJ databases">
        <title>Buttiauxella selenatireducens sp. nov., isolated from the rhizosphere of Cardamine hupingshanesis.</title>
        <authorList>
            <person name="Zhang S."/>
            <person name="Xu Z."/>
            <person name="Wang H."/>
            <person name="Guo Y."/>
        </authorList>
    </citation>
    <scope>NUCLEOTIDE SEQUENCE [LARGE SCALE GENOMIC DNA]</scope>
    <source>
        <strain evidence="1 2">R73</strain>
    </source>
</reference>
<dbReference type="PIRSF" id="PIRSF028744">
    <property type="entry name" value="Addict_mod_HI1419"/>
    <property type="match status" value="1"/>
</dbReference>
<dbReference type="PANTHER" id="PTHR41791:SF1">
    <property type="entry name" value="SSL7039 PROTEIN"/>
    <property type="match status" value="1"/>
</dbReference>
<protein>
    <submittedName>
        <fullName evidence="1">Type II toxin-antitoxin system RelE/ParE family toxin</fullName>
    </submittedName>
</protein>
<dbReference type="NCBIfam" id="TIGR02683">
    <property type="entry name" value="upstrm_HI1419"/>
    <property type="match status" value="1"/>
</dbReference>
<name>A0ABY9SB08_9ENTR</name>
<dbReference type="InterPro" id="IPR014056">
    <property type="entry name" value="TypeIITA-like_toxin_pred"/>
</dbReference>
<gene>
    <name evidence="1" type="ORF">RHD99_22380</name>
</gene>
<dbReference type="Proteomes" id="UP001246690">
    <property type="component" value="Chromosome"/>
</dbReference>
<accession>A0ABY9SB08</accession>
<evidence type="ECO:0000313" key="2">
    <source>
        <dbReference type="Proteomes" id="UP001246690"/>
    </source>
</evidence>